<dbReference type="OrthoDB" id="9805698at2"/>
<evidence type="ECO:0000256" key="6">
    <source>
        <dbReference type="ARBA" id="ARBA00022695"/>
    </source>
</evidence>
<dbReference type="GO" id="GO:0016779">
    <property type="term" value="F:nucleotidyltransferase activity"/>
    <property type="evidence" value="ECO:0007669"/>
    <property type="project" value="UniProtKB-KW"/>
</dbReference>
<dbReference type="SUPFAM" id="SSF81301">
    <property type="entry name" value="Nucleotidyltransferase"/>
    <property type="match status" value="1"/>
</dbReference>
<dbReference type="Pfam" id="PF12627">
    <property type="entry name" value="PolyA_pol_RNAbd"/>
    <property type="match status" value="1"/>
</dbReference>
<dbReference type="AlphaFoldDB" id="A5G3R1"/>
<dbReference type="Pfam" id="PF00571">
    <property type="entry name" value="CBS"/>
    <property type="match status" value="2"/>
</dbReference>
<dbReference type="Gene3D" id="3.90.1640.10">
    <property type="entry name" value="inorganic pyrophosphatase (n-terminal core)"/>
    <property type="match status" value="1"/>
</dbReference>
<sequence>MDVITTHVNADFDCLGAMVAAKKLYPDAAMVFSGAQEKSMRDFFLKSTSYVLNFTRFKDLDLDQVTRLILVDCQHSSRIGRFAEILHRPGLEIHIYDHHPESSGDIASTGGVIRVSGSSTTILTGILREKWIEVNATEATLMMLGIYEDTGSLTFPSTTVDDYHAAAWLLERGANLNTVADFITQELTVEQVSLLNDLLKSLKTTNLNGVDVSIAHASVDYYIGDIAALAHMMRDMENLQALFLVVGMGSRVYIVARSRVPEVNMSEILHEFGGGGHASAASATVKDLTLIQVLEKLEEILRNRVNPRRVASDIMSSPVKIISADATIEEARELLTRYNVNAMPVMDGERLVGVISRRIVEKSLYHNLGHVPVSDYMHSEFMSAEPSTPISDIQDYIVGRNRRLVPVLADGNLVGVVTRTDILRYLYSGDSLYDLARDATPLRSKEISGLMNKHISPTVLQVLRDLGRVGDRLDLPVYAVGGFVRDLLLNNENYDIDVTVEGDGILFAETFSAEFGCRVKSHEKFGTAVIVFPDGFKVDVASTRLEYYVSPGALPTVERSSLKMDLYRRDFTINTLAIRLNNSEFGLLIDYFGAHRDLQDRLIRVLHNLSFVEDPTRVFRAIRFEQRLDFHIAKHTENLIKNAVKMDFLEKLGGKRLLTELVYILREKEPFKAVERLSALGLLRFIHPELQMTARTRTVLEDARKIISWFDLLFLDRAYERWVVYFLTLCESLTDDMLWGACTRLAVNEHYKEKLFEMRRRGEEVLEIMEMKVARGGRVAKSEIYFWLKDLPVEILLYLMAKTGSDDAKKCISLYFTQLQGVRCLISGEDLKRLGVPAGPLYRELLDVVLKARLNGQVVSRDDELGMVRERLKHL</sequence>
<dbReference type="InterPro" id="IPR003156">
    <property type="entry name" value="DHHA1_dom"/>
</dbReference>
<comment type="cofactor">
    <cofactor evidence="1">
        <name>Mg(2+)</name>
        <dbReference type="ChEBI" id="CHEBI:18420"/>
    </cofactor>
</comment>
<keyword evidence="3" id="KW-0820">tRNA-binding</keyword>
<dbReference type="GO" id="GO:0008033">
    <property type="term" value="P:tRNA processing"/>
    <property type="evidence" value="ECO:0007669"/>
    <property type="project" value="UniProtKB-KW"/>
</dbReference>
<evidence type="ECO:0000256" key="8">
    <source>
        <dbReference type="ARBA" id="ARBA00022741"/>
    </source>
</evidence>
<name>A5G3R1_GEOUR</name>
<dbReference type="Proteomes" id="UP000006695">
    <property type="component" value="Chromosome"/>
</dbReference>
<keyword evidence="4 12" id="KW-0808">Transferase</keyword>
<dbReference type="Pfam" id="PF01743">
    <property type="entry name" value="PolyA_pol"/>
    <property type="match status" value="1"/>
</dbReference>
<evidence type="ECO:0000256" key="1">
    <source>
        <dbReference type="ARBA" id="ARBA00001946"/>
    </source>
</evidence>
<evidence type="ECO:0000256" key="5">
    <source>
        <dbReference type="ARBA" id="ARBA00022694"/>
    </source>
</evidence>
<dbReference type="GO" id="GO:0000166">
    <property type="term" value="F:nucleotide binding"/>
    <property type="evidence" value="ECO:0007669"/>
    <property type="project" value="UniProtKB-KW"/>
</dbReference>
<dbReference type="Gene3D" id="1.10.3090.10">
    <property type="entry name" value="cca-adding enzyme, domain 2"/>
    <property type="match status" value="1"/>
</dbReference>
<dbReference type="InterPro" id="IPR043519">
    <property type="entry name" value="NT_sf"/>
</dbReference>
<accession>A5G3R1</accession>
<dbReference type="Gene3D" id="3.30.460.10">
    <property type="entry name" value="Beta Polymerase, domain 2"/>
    <property type="match status" value="1"/>
</dbReference>
<evidence type="ECO:0000256" key="3">
    <source>
        <dbReference type="ARBA" id="ARBA00022555"/>
    </source>
</evidence>
<evidence type="ECO:0000259" key="13">
    <source>
        <dbReference type="PROSITE" id="PS51371"/>
    </source>
</evidence>
<gene>
    <name evidence="14" type="ordered locus">Gura_2246</name>
</gene>
<evidence type="ECO:0000313" key="15">
    <source>
        <dbReference type="Proteomes" id="UP000006695"/>
    </source>
</evidence>
<dbReference type="SUPFAM" id="SSF81891">
    <property type="entry name" value="Poly A polymerase C-terminal region-like"/>
    <property type="match status" value="1"/>
</dbReference>
<organism evidence="14 15">
    <name type="scientific">Geotalea uraniireducens (strain Rf4)</name>
    <name type="common">Geobacter uraniireducens</name>
    <dbReference type="NCBI Taxonomy" id="351605"/>
    <lineage>
        <taxon>Bacteria</taxon>
        <taxon>Pseudomonadati</taxon>
        <taxon>Thermodesulfobacteriota</taxon>
        <taxon>Desulfuromonadia</taxon>
        <taxon>Geobacterales</taxon>
        <taxon>Geobacteraceae</taxon>
        <taxon>Geotalea</taxon>
    </lineage>
</organism>
<keyword evidence="8" id="KW-0547">Nucleotide-binding</keyword>
<evidence type="ECO:0000256" key="4">
    <source>
        <dbReference type="ARBA" id="ARBA00022679"/>
    </source>
</evidence>
<dbReference type="Gene3D" id="3.10.580.10">
    <property type="entry name" value="CBS-domain"/>
    <property type="match status" value="1"/>
</dbReference>
<protein>
    <submittedName>
        <fullName evidence="14">CBS domain containing protein</fullName>
    </submittedName>
</protein>
<dbReference type="InterPro" id="IPR032828">
    <property type="entry name" value="PolyA_RNA-bd"/>
</dbReference>
<keyword evidence="10 12" id="KW-0694">RNA-binding</keyword>
<dbReference type="RefSeq" id="WP_011939125.1">
    <property type="nucleotide sequence ID" value="NC_009483.1"/>
</dbReference>
<evidence type="ECO:0000256" key="12">
    <source>
        <dbReference type="RuleBase" id="RU003953"/>
    </source>
</evidence>
<dbReference type="InterPro" id="IPR001667">
    <property type="entry name" value="DDH_dom"/>
</dbReference>
<dbReference type="NCBIfam" id="NF041569">
    <property type="entry name" value="A-tRNAntase"/>
    <property type="match status" value="1"/>
</dbReference>
<keyword evidence="7" id="KW-0479">Metal-binding</keyword>
<keyword evidence="11" id="KW-0129">CBS domain</keyword>
<feature type="domain" description="CBS" evidence="13">
    <location>
        <begin position="377"/>
        <end position="432"/>
    </location>
</feature>
<comment type="similarity">
    <text evidence="2 12">Belongs to the tRNA nucleotidyltransferase/poly(A) polymerase family.</text>
</comment>
<dbReference type="InterPro" id="IPR002646">
    <property type="entry name" value="PolA_pol_head_dom"/>
</dbReference>
<evidence type="ECO:0000256" key="10">
    <source>
        <dbReference type="ARBA" id="ARBA00022884"/>
    </source>
</evidence>
<dbReference type="CDD" id="cd05398">
    <property type="entry name" value="NT_ClassII-CCAase"/>
    <property type="match status" value="1"/>
</dbReference>
<dbReference type="InterPro" id="IPR000644">
    <property type="entry name" value="CBS_dom"/>
</dbReference>
<dbReference type="STRING" id="351605.Gura_2246"/>
<keyword evidence="9" id="KW-0460">Magnesium</keyword>
<dbReference type="Pfam" id="PF01368">
    <property type="entry name" value="DHH"/>
    <property type="match status" value="1"/>
</dbReference>
<keyword evidence="6" id="KW-0548">Nucleotidyltransferase</keyword>
<dbReference type="PANTHER" id="PTHR47788:SF1">
    <property type="entry name" value="A-ADDING TRNA NUCLEOTIDYLTRANSFERASE"/>
    <property type="match status" value="1"/>
</dbReference>
<dbReference type="Pfam" id="PF02272">
    <property type="entry name" value="DHHA1"/>
    <property type="match status" value="1"/>
</dbReference>
<dbReference type="SUPFAM" id="SSF54631">
    <property type="entry name" value="CBS-domain pair"/>
    <property type="match status" value="1"/>
</dbReference>
<dbReference type="GO" id="GO:0046872">
    <property type="term" value="F:metal ion binding"/>
    <property type="evidence" value="ECO:0007669"/>
    <property type="project" value="UniProtKB-KW"/>
</dbReference>
<evidence type="ECO:0000313" key="14">
    <source>
        <dbReference type="EMBL" id="ABQ26429.1"/>
    </source>
</evidence>
<keyword evidence="15" id="KW-1185">Reference proteome</keyword>
<dbReference type="KEGG" id="gur:Gura_2246"/>
<dbReference type="InterPro" id="IPR046342">
    <property type="entry name" value="CBS_dom_sf"/>
</dbReference>
<dbReference type="SMART" id="SM00116">
    <property type="entry name" value="CBS"/>
    <property type="match status" value="2"/>
</dbReference>
<evidence type="ECO:0000256" key="11">
    <source>
        <dbReference type="PROSITE-ProRule" id="PRU00703"/>
    </source>
</evidence>
<dbReference type="CDD" id="cd17772">
    <property type="entry name" value="CBS_pair_DHH_polyA_Pol_assoc"/>
    <property type="match status" value="1"/>
</dbReference>
<proteinExistence type="inferred from homology"/>
<dbReference type="PROSITE" id="PS51371">
    <property type="entry name" value="CBS"/>
    <property type="match status" value="2"/>
</dbReference>
<evidence type="ECO:0000256" key="2">
    <source>
        <dbReference type="ARBA" id="ARBA00007265"/>
    </source>
</evidence>
<evidence type="ECO:0000256" key="9">
    <source>
        <dbReference type="ARBA" id="ARBA00022842"/>
    </source>
</evidence>
<evidence type="ECO:0000256" key="7">
    <source>
        <dbReference type="ARBA" id="ARBA00022723"/>
    </source>
</evidence>
<dbReference type="PANTHER" id="PTHR47788">
    <property type="entry name" value="POLYA POLYMERASE"/>
    <property type="match status" value="1"/>
</dbReference>
<dbReference type="InterPro" id="IPR038763">
    <property type="entry name" value="DHH_sf"/>
</dbReference>
<dbReference type="Gene3D" id="3.10.310.30">
    <property type="match status" value="1"/>
</dbReference>
<keyword evidence="5" id="KW-0819">tRNA processing</keyword>
<dbReference type="HOGENOM" id="CLU_015961_5_0_7"/>
<dbReference type="InterPro" id="IPR052390">
    <property type="entry name" value="tRNA_nt/polyA_polymerase"/>
</dbReference>
<dbReference type="SUPFAM" id="SSF64182">
    <property type="entry name" value="DHH phosphoesterases"/>
    <property type="match status" value="1"/>
</dbReference>
<dbReference type="InterPro" id="IPR053794">
    <property type="entry name" value="A-adding_TNT"/>
</dbReference>
<dbReference type="EMBL" id="CP000698">
    <property type="protein sequence ID" value="ABQ26429.1"/>
    <property type="molecule type" value="Genomic_DNA"/>
</dbReference>
<dbReference type="GO" id="GO:0000049">
    <property type="term" value="F:tRNA binding"/>
    <property type="evidence" value="ECO:0007669"/>
    <property type="project" value="UniProtKB-KW"/>
</dbReference>
<reference evidence="14 15" key="1">
    <citation type="submission" date="2007-05" db="EMBL/GenBank/DDBJ databases">
        <title>Complete sequence of Geobacter uraniireducens Rf4.</title>
        <authorList>
            <consortium name="US DOE Joint Genome Institute"/>
            <person name="Copeland A."/>
            <person name="Lucas S."/>
            <person name="Lapidus A."/>
            <person name="Barry K."/>
            <person name="Detter J.C."/>
            <person name="Glavina del Rio T."/>
            <person name="Hammon N."/>
            <person name="Israni S."/>
            <person name="Dalin E."/>
            <person name="Tice H."/>
            <person name="Pitluck S."/>
            <person name="Chertkov O."/>
            <person name="Brettin T."/>
            <person name="Bruce D."/>
            <person name="Han C."/>
            <person name="Schmutz J."/>
            <person name="Larimer F."/>
            <person name="Land M."/>
            <person name="Hauser L."/>
            <person name="Kyrpides N."/>
            <person name="Mikhailova N."/>
            <person name="Shelobolina E."/>
            <person name="Aklujkar M."/>
            <person name="Lovley D."/>
            <person name="Richardson P."/>
        </authorList>
    </citation>
    <scope>NUCLEOTIDE SEQUENCE [LARGE SCALE GENOMIC DNA]</scope>
    <source>
        <strain evidence="14 15">Rf4</strain>
    </source>
</reference>
<feature type="domain" description="CBS" evidence="13">
    <location>
        <begin position="315"/>
        <end position="373"/>
    </location>
</feature>